<feature type="transmembrane region" description="Helical" evidence="7">
    <location>
        <begin position="232"/>
        <end position="253"/>
    </location>
</feature>
<evidence type="ECO:0000256" key="2">
    <source>
        <dbReference type="ARBA" id="ARBA00022448"/>
    </source>
</evidence>
<keyword evidence="3" id="KW-1003">Cell membrane</keyword>
<dbReference type="Pfam" id="PF07690">
    <property type="entry name" value="MFS_1"/>
    <property type="match status" value="1"/>
</dbReference>
<keyword evidence="10" id="KW-1185">Reference proteome</keyword>
<keyword evidence="4 7" id="KW-0812">Transmembrane</keyword>
<organism evidence="9 10">
    <name type="scientific">Brevibacillus choshinensis</name>
    <dbReference type="NCBI Taxonomy" id="54911"/>
    <lineage>
        <taxon>Bacteria</taxon>
        <taxon>Bacillati</taxon>
        <taxon>Bacillota</taxon>
        <taxon>Bacilli</taxon>
        <taxon>Bacillales</taxon>
        <taxon>Paenibacillaceae</taxon>
        <taxon>Brevibacillus</taxon>
    </lineage>
</organism>
<evidence type="ECO:0000256" key="3">
    <source>
        <dbReference type="ARBA" id="ARBA00022475"/>
    </source>
</evidence>
<feature type="transmembrane region" description="Helical" evidence="7">
    <location>
        <begin position="40"/>
        <end position="61"/>
    </location>
</feature>
<reference evidence="9 10" key="1">
    <citation type="submission" date="2015-09" db="EMBL/GenBank/DDBJ databases">
        <title>Genome sequencing project for genomic taxonomy and phylogenomics of Bacillus-like bacteria.</title>
        <authorList>
            <person name="Liu B."/>
            <person name="Wang J."/>
            <person name="Zhu Y."/>
            <person name="Liu G."/>
            <person name="Chen Q."/>
            <person name="Chen Z."/>
            <person name="Lan J."/>
            <person name="Che J."/>
            <person name="Ge C."/>
            <person name="Shi H."/>
            <person name="Pan Z."/>
            <person name="Liu X."/>
        </authorList>
    </citation>
    <scope>NUCLEOTIDE SEQUENCE [LARGE SCALE GENOMIC DNA]</scope>
    <source>
        <strain evidence="9 10">DSM 8552</strain>
    </source>
</reference>
<keyword evidence="2" id="KW-0813">Transport</keyword>
<dbReference type="Proteomes" id="UP000051063">
    <property type="component" value="Unassembled WGS sequence"/>
</dbReference>
<evidence type="ECO:0000256" key="5">
    <source>
        <dbReference type="ARBA" id="ARBA00022989"/>
    </source>
</evidence>
<feature type="transmembrane region" description="Helical" evidence="7">
    <location>
        <begin position="292"/>
        <end position="309"/>
    </location>
</feature>
<feature type="transmembrane region" description="Helical" evidence="7">
    <location>
        <begin position="265"/>
        <end position="286"/>
    </location>
</feature>
<dbReference type="CDD" id="cd17324">
    <property type="entry name" value="MFS_NepI_like"/>
    <property type="match status" value="1"/>
</dbReference>
<evidence type="ECO:0000313" key="10">
    <source>
        <dbReference type="Proteomes" id="UP000051063"/>
    </source>
</evidence>
<comment type="caution">
    <text evidence="9">The sequence shown here is derived from an EMBL/GenBank/DDBJ whole genome shotgun (WGS) entry which is preliminary data.</text>
</comment>
<evidence type="ECO:0000256" key="6">
    <source>
        <dbReference type="ARBA" id="ARBA00023136"/>
    </source>
</evidence>
<dbReference type="Gene3D" id="1.20.1250.20">
    <property type="entry name" value="MFS general substrate transporter like domains"/>
    <property type="match status" value="2"/>
</dbReference>
<feature type="transmembrane region" description="Helical" evidence="7">
    <location>
        <begin position="73"/>
        <end position="95"/>
    </location>
</feature>
<feature type="domain" description="Major facilitator superfamily (MFS) profile" evidence="8">
    <location>
        <begin position="6"/>
        <end position="381"/>
    </location>
</feature>
<keyword evidence="6 7" id="KW-0472">Membrane</keyword>
<dbReference type="InterPro" id="IPR036259">
    <property type="entry name" value="MFS_trans_sf"/>
</dbReference>
<name>A0ABR5N584_BRECH</name>
<feature type="transmembrane region" description="Helical" evidence="7">
    <location>
        <begin position="355"/>
        <end position="375"/>
    </location>
</feature>
<dbReference type="PROSITE" id="PS50850">
    <property type="entry name" value="MFS"/>
    <property type="match status" value="1"/>
</dbReference>
<sequence length="401" mass="41786">MNNSWKIYLLTLISFLVGTSQFVIAGILDDVATSAGVSLLAAGQLITAFSLATAIGTPVVMVATAKMGQRMQLLLALTIILLGTILTIALPGFGFLLLSRIVLGVGSGVFVVTAYATAANLAPVGRQAGAMSNVAMGYSASLVLGVPIGRVVAAAYDWKVIFWGIGLFTLLGIFAVAKAIPSIRGEASVPLGKQLALLKNPKISTALCVTFFVFIGYSVVNTYMAPFLTSVMSFNGGVVSVILFVLGIASLIGSKLGGFLADRTGTARTLVISLIIQALPLGLLSIAFGSNLVAIPLLVLWTIATWTFGPTQNFNLLSLAPEASGIMLSLNSTFVQLGFAVGAGIGGVAVGGSSIFSIFWIGAAAVVMASVSFGLTRKFSKRATTEQVYYRSRIIKFTYKK</sequence>
<evidence type="ECO:0000259" key="8">
    <source>
        <dbReference type="PROSITE" id="PS50850"/>
    </source>
</evidence>
<dbReference type="InterPro" id="IPR020846">
    <property type="entry name" value="MFS_dom"/>
</dbReference>
<evidence type="ECO:0000313" key="9">
    <source>
        <dbReference type="EMBL" id="KQL45803.1"/>
    </source>
</evidence>
<proteinExistence type="predicted"/>
<gene>
    <name evidence="9" type="ORF">AN963_12220</name>
</gene>
<feature type="transmembrane region" description="Helical" evidence="7">
    <location>
        <begin position="7"/>
        <end position="28"/>
    </location>
</feature>
<feature type="transmembrane region" description="Helical" evidence="7">
    <location>
        <begin position="101"/>
        <end position="122"/>
    </location>
</feature>
<dbReference type="EMBL" id="LJJB01000010">
    <property type="protein sequence ID" value="KQL45803.1"/>
    <property type="molecule type" value="Genomic_DNA"/>
</dbReference>
<dbReference type="InterPro" id="IPR011701">
    <property type="entry name" value="MFS"/>
</dbReference>
<comment type="subcellular location">
    <subcellularLocation>
        <location evidence="1">Cell membrane</location>
        <topology evidence="1">Multi-pass membrane protein</topology>
    </subcellularLocation>
</comment>
<accession>A0ABR5N584</accession>
<dbReference type="SUPFAM" id="SSF103473">
    <property type="entry name" value="MFS general substrate transporter"/>
    <property type="match status" value="1"/>
</dbReference>
<feature type="transmembrane region" description="Helical" evidence="7">
    <location>
        <begin position="201"/>
        <end position="220"/>
    </location>
</feature>
<feature type="transmembrane region" description="Helical" evidence="7">
    <location>
        <begin position="160"/>
        <end position="180"/>
    </location>
</feature>
<evidence type="ECO:0000256" key="4">
    <source>
        <dbReference type="ARBA" id="ARBA00022692"/>
    </source>
</evidence>
<protein>
    <submittedName>
        <fullName evidence="9">MFS transporter</fullName>
    </submittedName>
</protein>
<evidence type="ECO:0000256" key="1">
    <source>
        <dbReference type="ARBA" id="ARBA00004651"/>
    </source>
</evidence>
<dbReference type="RefSeq" id="WP_055744869.1">
    <property type="nucleotide sequence ID" value="NZ_LJJB01000010.1"/>
</dbReference>
<dbReference type="InterPro" id="IPR050189">
    <property type="entry name" value="MFS_Efflux_Transporters"/>
</dbReference>
<dbReference type="PANTHER" id="PTHR43124">
    <property type="entry name" value="PURINE EFFLUX PUMP PBUE"/>
    <property type="match status" value="1"/>
</dbReference>
<keyword evidence="5 7" id="KW-1133">Transmembrane helix</keyword>
<feature type="transmembrane region" description="Helical" evidence="7">
    <location>
        <begin position="330"/>
        <end position="349"/>
    </location>
</feature>
<feature type="transmembrane region" description="Helical" evidence="7">
    <location>
        <begin position="134"/>
        <end position="154"/>
    </location>
</feature>
<dbReference type="PANTHER" id="PTHR43124:SF10">
    <property type="entry name" value="PURINE EFFLUX PUMP PBUE"/>
    <property type="match status" value="1"/>
</dbReference>
<evidence type="ECO:0000256" key="7">
    <source>
        <dbReference type="SAM" id="Phobius"/>
    </source>
</evidence>